<comment type="caution">
    <text evidence="1">The sequence shown here is derived from an EMBL/GenBank/DDBJ whole genome shotgun (WGS) entry which is preliminary data.</text>
</comment>
<dbReference type="AlphaFoldDB" id="A0A645FWZ7"/>
<dbReference type="SUPFAM" id="SSF48592">
    <property type="entry name" value="GroEL equatorial domain-like"/>
    <property type="match status" value="1"/>
</dbReference>
<evidence type="ECO:0000313" key="1">
    <source>
        <dbReference type="EMBL" id="MPN18129.1"/>
    </source>
</evidence>
<dbReference type="InterPro" id="IPR027413">
    <property type="entry name" value="GROEL-like_equatorial_sf"/>
</dbReference>
<protein>
    <submittedName>
        <fullName evidence="1">60 kDa chaperonin</fullName>
    </submittedName>
</protein>
<proteinExistence type="predicted"/>
<organism evidence="1">
    <name type="scientific">bioreactor metagenome</name>
    <dbReference type="NCBI Taxonomy" id="1076179"/>
    <lineage>
        <taxon>unclassified sequences</taxon>
        <taxon>metagenomes</taxon>
        <taxon>ecological metagenomes</taxon>
    </lineage>
</organism>
<dbReference type="Gene3D" id="1.10.560.10">
    <property type="entry name" value="GroEL-like equatorial domain"/>
    <property type="match status" value="1"/>
</dbReference>
<name>A0A645FWZ7_9ZZZZ</name>
<accession>A0A645FWZ7</accession>
<reference evidence="1" key="1">
    <citation type="submission" date="2019-08" db="EMBL/GenBank/DDBJ databases">
        <authorList>
            <person name="Kucharzyk K."/>
            <person name="Murdoch R.W."/>
            <person name="Higgins S."/>
            <person name="Loffler F."/>
        </authorList>
    </citation>
    <scope>NUCLEOTIDE SEQUENCE</scope>
</reference>
<dbReference type="EMBL" id="VSSQ01065404">
    <property type="protein sequence ID" value="MPN18129.1"/>
    <property type="molecule type" value="Genomic_DNA"/>
</dbReference>
<sequence length="57" mass="5678">MAEAGILDPTKVTRSALQNAASVAAMVLTTESLVSDIPDPAKDAANAAAMAAQGGMY</sequence>
<gene>
    <name evidence="1" type="primary">groL_54</name>
    <name evidence="1" type="ORF">SDC9_165487</name>
</gene>